<dbReference type="Proteomes" id="UP000000488">
    <property type="component" value="Chromosome"/>
</dbReference>
<sequence>MAVALRDLAPFLSVVMLERTGYDTHRPGEALSPDIRTPLSRLGVWSSFLRDGHLASRGTSSCWSRAEPRVQDMRMSPWGSAWNLDRARFDERLSLEAARQGARVLRLTTLLDAEPLAAEGYRLHLSQRKAGALTLRARFVVDATGWKATFAMSQGARRRIRDRCFTVHGAFQLRPGESFPTDALVEACPEGWWHSARLPADRVAVTLVGDGDSLHGLRWATPERWMALLEQAPVTLARVAVCDFAGEPLVAAPVLVGELDRMHGARWLAVGDAAHTHDPLSAQGIFSALDSALLAAEALEQYMRGEEAALRAYEETLHLRFDAHLRKRSETYREEQRWPDAPFWKNRHAAFPSLTPVAGQHSAPTPAGLAT</sequence>
<dbReference type="PANTHER" id="PTHR43747:SF1">
    <property type="entry name" value="SLR1998 PROTEIN"/>
    <property type="match status" value="1"/>
</dbReference>
<reference evidence="2 3" key="1">
    <citation type="journal article" date="2011" name="J. Bacteriol.">
        <title>Genome sequence of the halotolerant marine bacterium Myxococcus fulvus HW-1.</title>
        <authorList>
            <person name="Li Z.F."/>
            <person name="Li X."/>
            <person name="Liu H."/>
            <person name="Liu X."/>
            <person name="Han K."/>
            <person name="Wu Z.H."/>
            <person name="Hu W."/>
            <person name="Li F.F."/>
            <person name="Li Y.Z."/>
        </authorList>
    </citation>
    <scope>NUCLEOTIDE SEQUENCE [LARGE SCALE GENOMIC DNA]</scope>
    <source>
        <strain evidence="3">ATCC BAA-855 / HW-1</strain>
    </source>
</reference>
<name>F8CJF8_MYXFH</name>
<dbReference type="eggNOG" id="COG0644">
    <property type="taxonomic scope" value="Bacteria"/>
</dbReference>
<dbReference type="EMBL" id="CP002830">
    <property type="protein sequence ID" value="AEI62671.1"/>
    <property type="molecule type" value="Genomic_DNA"/>
</dbReference>
<proteinExistence type="predicted"/>
<evidence type="ECO:0000259" key="1">
    <source>
        <dbReference type="Pfam" id="PF01494"/>
    </source>
</evidence>
<dbReference type="KEGG" id="mfu:LILAB_03730"/>
<feature type="domain" description="FAD-binding" evidence="1">
    <location>
        <begin position="14"/>
        <end position="320"/>
    </location>
</feature>
<dbReference type="STRING" id="483219.LILAB_03730"/>
<dbReference type="InterPro" id="IPR050816">
    <property type="entry name" value="Flavin-dep_Halogenase_NPB"/>
</dbReference>
<dbReference type="PANTHER" id="PTHR43747">
    <property type="entry name" value="FAD-BINDING PROTEIN"/>
    <property type="match status" value="1"/>
</dbReference>
<dbReference type="GO" id="GO:0071949">
    <property type="term" value="F:FAD binding"/>
    <property type="evidence" value="ECO:0007669"/>
    <property type="project" value="InterPro"/>
</dbReference>
<dbReference type="InterPro" id="IPR036188">
    <property type="entry name" value="FAD/NAD-bd_sf"/>
</dbReference>
<dbReference type="Gene3D" id="3.50.50.60">
    <property type="entry name" value="FAD/NAD(P)-binding domain"/>
    <property type="match status" value="1"/>
</dbReference>
<dbReference type="InterPro" id="IPR002938">
    <property type="entry name" value="FAD-bd"/>
</dbReference>
<protein>
    <submittedName>
        <fullName evidence="2">Tryptophan halogenase</fullName>
    </submittedName>
</protein>
<dbReference type="AlphaFoldDB" id="F8CJF8"/>
<organism evidence="2 3">
    <name type="scientific">Myxococcus fulvus (strain ATCC BAA-855 / HW-1)</name>
    <dbReference type="NCBI Taxonomy" id="483219"/>
    <lineage>
        <taxon>Bacteria</taxon>
        <taxon>Pseudomonadati</taxon>
        <taxon>Myxococcota</taxon>
        <taxon>Myxococcia</taxon>
        <taxon>Myxococcales</taxon>
        <taxon>Cystobacterineae</taxon>
        <taxon>Myxococcaceae</taxon>
        <taxon>Myxococcus</taxon>
    </lineage>
</organism>
<gene>
    <name evidence="2" type="ordered locus">LILAB_03730</name>
</gene>
<evidence type="ECO:0000313" key="3">
    <source>
        <dbReference type="Proteomes" id="UP000000488"/>
    </source>
</evidence>
<dbReference type="Gene3D" id="3.30.9.100">
    <property type="match status" value="1"/>
</dbReference>
<dbReference type="HOGENOM" id="CLU_024648_6_2_7"/>
<evidence type="ECO:0000313" key="2">
    <source>
        <dbReference type="EMBL" id="AEI62671.1"/>
    </source>
</evidence>
<accession>F8CJF8</accession>
<dbReference type="SUPFAM" id="SSF51905">
    <property type="entry name" value="FAD/NAD(P)-binding domain"/>
    <property type="match status" value="1"/>
</dbReference>
<dbReference type="Pfam" id="PF01494">
    <property type="entry name" value="FAD_binding_3"/>
    <property type="match status" value="1"/>
</dbReference>